<dbReference type="Proteomes" id="UP001140510">
    <property type="component" value="Unassembled WGS sequence"/>
</dbReference>
<comment type="caution">
    <text evidence="2">The sequence shown here is derived from an EMBL/GenBank/DDBJ whole genome shotgun (WGS) entry which is preliminary data.</text>
</comment>
<evidence type="ECO:0000256" key="1">
    <source>
        <dbReference type="SAM" id="MobiDB-lite"/>
    </source>
</evidence>
<proteinExistence type="predicted"/>
<evidence type="ECO:0000313" key="2">
    <source>
        <dbReference type="EMBL" id="KAJ4408271.1"/>
    </source>
</evidence>
<dbReference type="OrthoDB" id="3767457at2759"/>
<feature type="compositionally biased region" description="Low complexity" evidence="1">
    <location>
        <begin position="27"/>
        <end position="39"/>
    </location>
</feature>
<evidence type="ECO:0000313" key="3">
    <source>
        <dbReference type="Proteomes" id="UP001140510"/>
    </source>
</evidence>
<protein>
    <submittedName>
        <fullName evidence="2">Uncharacterized protein</fullName>
    </submittedName>
</protein>
<name>A0A9W8ZJ83_9PLEO</name>
<keyword evidence="3" id="KW-1185">Reference proteome</keyword>
<dbReference type="AlphaFoldDB" id="A0A9W8ZJ83"/>
<dbReference type="EMBL" id="JAPEVA010000016">
    <property type="protein sequence ID" value="KAJ4408271.1"/>
    <property type="molecule type" value="Genomic_DNA"/>
</dbReference>
<sequence>MAGRSGSFDLLVDGPTRSRSDSVHTTSSNAISGGSGSNSADSLDSLNFNRLSLEDKYIKFERNFRRLIRLAREVLSRDHTFDSLSARTLNTQQYCSLRVRAADWVSKPENAALFTDRESYFYLAQMAATMQTLELALAIPYQLIKWPGATPGPSPIWPGTSKHEVFYQFDELVKGKRELDTEAMLWNRRNNITVSD</sequence>
<organism evidence="2 3">
    <name type="scientific">Didymella pomorum</name>
    <dbReference type="NCBI Taxonomy" id="749634"/>
    <lineage>
        <taxon>Eukaryota</taxon>
        <taxon>Fungi</taxon>
        <taxon>Dikarya</taxon>
        <taxon>Ascomycota</taxon>
        <taxon>Pezizomycotina</taxon>
        <taxon>Dothideomycetes</taxon>
        <taxon>Pleosporomycetidae</taxon>
        <taxon>Pleosporales</taxon>
        <taxon>Pleosporineae</taxon>
        <taxon>Didymellaceae</taxon>
        <taxon>Didymella</taxon>
    </lineage>
</organism>
<feature type="region of interest" description="Disordered" evidence="1">
    <location>
        <begin position="1"/>
        <end position="39"/>
    </location>
</feature>
<accession>A0A9W8ZJ83</accession>
<reference evidence="2" key="1">
    <citation type="submission" date="2022-10" db="EMBL/GenBank/DDBJ databases">
        <title>Tapping the CABI collections for fungal endophytes: first genome assemblies for Collariella, Neodidymelliopsis, Ascochyta clinopodiicola, Didymella pomorum, Didymosphaeria variabile, Neocosmospora piperis and Neocucurbitaria cava.</title>
        <authorList>
            <person name="Hill R."/>
        </authorList>
    </citation>
    <scope>NUCLEOTIDE SEQUENCE</scope>
    <source>
        <strain evidence="2">IMI 355091</strain>
    </source>
</reference>
<gene>
    <name evidence="2" type="ORF">N0V91_003275</name>
</gene>